<dbReference type="PANTHER" id="PTHR38248">
    <property type="entry name" value="FUNK1 6"/>
    <property type="match status" value="1"/>
</dbReference>
<dbReference type="InterPro" id="IPR000719">
    <property type="entry name" value="Prot_kinase_dom"/>
</dbReference>
<proteinExistence type="predicted"/>
<dbReference type="AlphaFoldDB" id="A0A0C3BRY3"/>
<sequence length="783" mass="88235">MSTSSSGTPVTVRIASLATNRWQQTTEPIKAAPKIDLGGHIYEEITIPDFVKTIWGLDDALAKTINGHTFTLLEDAVQEYERILIDPSKREPHLHLPFRRVSTQLLKDVCDAVGVSYDEIKNGFWDGDGNATINNRFSSRKPDMANTDAPSEKNMMWQLVRAVLEFKKTKKIRSALETIHEDSISSRVPSKEPPPNPSRSRKEPKESSRRSRPRKKKSTAEPSTSTGFSSVSSGGSALTNGSDICSGSKRSFDAALGEDNSTNATNKRPRTKDLNSDQLQLATYALECLAASSRHYATGILIDGFTVSLWCYDRTAVLRSASFDWNKGEGVSQFALTLFALSQCSMKDAGFDPNVYHLEIPEGEDALIDASSVTEVTTPTKTMEGLCFRYPPTLGMPDYVFRIQKILYTYRAIIGRGTFVASVRAAIVGATMKEDLFALKQSWQYQAREQEGRMIGKLYERLPEYWKKRLPEVIFYAKFSAGDLGLPHTQLDAVTADCSVEGAQERDLHVMVSRLYQNIWMAKDVEEFKRVFLDCLECHYHVYETGKVLHRDISENNLMIFRPPAAAAQAVDDEFEGKLDVGFDASVDGKDSERTTQSHGILNDFDMAAEITDGVAHSTNSHHRTGTLPFMARELLGVTNPEHLYRHDLESFFYILIWAAVHYDFKNQSRSYKVRKVLLRWVSPETAKSAKAELYSGDYFLEELAPCVRPEFKELWESWIIPLREMFRKAFNWCDGARIEKIPFNIQTLDGRITFSKFMETIGESPRGLKSEMEGEAALATMK</sequence>
<gene>
    <name evidence="3" type="ORF">M413DRAFT_191595</name>
</gene>
<dbReference type="STRING" id="686832.A0A0C3BRY3"/>
<organism evidence="3 4">
    <name type="scientific">Hebeloma cylindrosporum</name>
    <dbReference type="NCBI Taxonomy" id="76867"/>
    <lineage>
        <taxon>Eukaryota</taxon>
        <taxon>Fungi</taxon>
        <taxon>Dikarya</taxon>
        <taxon>Basidiomycota</taxon>
        <taxon>Agaricomycotina</taxon>
        <taxon>Agaricomycetes</taxon>
        <taxon>Agaricomycetidae</taxon>
        <taxon>Agaricales</taxon>
        <taxon>Agaricineae</taxon>
        <taxon>Hymenogastraceae</taxon>
        <taxon>Hebeloma</taxon>
    </lineage>
</organism>
<feature type="compositionally biased region" description="Basic and acidic residues" evidence="1">
    <location>
        <begin position="200"/>
        <end position="209"/>
    </location>
</feature>
<name>A0A0C3BRY3_HEBCY</name>
<feature type="region of interest" description="Disordered" evidence="1">
    <location>
        <begin position="255"/>
        <end position="274"/>
    </location>
</feature>
<dbReference type="Proteomes" id="UP000053424">
    <property type="component" value="Unassembled WGS sequence"/>
</dbReference>
<keyword evidence="4" id="KW-1185">Reference proteome</keyword>
<dbReference type="GO" id="GO:0005524">
    <property type="term" value="F:ATP binding"/>
    <property type="evidence" value="ECO:0007669"/>
    <property type="project" value="InterPro"/>
</dbReference>
<reference evidence="4" key="2">
    <citation type="submission" date="2015-01" db="EMBL/GenBank/DDBJ databases">
        <title>Evolutionary Origins and Diversification of the Mycorrhizal Mutualists.</title>
        <authorList>
            <consortium name="DOE Joint Genome Institute"/>
            <consortium name="Mycorrhizal Genomics Consortium"/>
            <person name="Kohler A."/>
            <person name="Kuo A."/>
            <person name="Nagy L.G."/>
            <person name="Floudas D."/>
            <person name="Copeland A."/>
            <person name="Barry K.W."/>
            <person name="Cichocki N."/>
            <person name="Veneault-Fourrey C."/>
            <person name="LaButti K."/>
            <person name="Lindquist E.A."/>
            <person name="Lipzen A."/>
            <person name="Lundell T."/>
            <person name="Morin E."/>
            <person name="Murat C."/>
            <person name="Riley R."/>
            <person name="Ohm R."/>
            <person name="Sun H."/>
            <person name="Tunlid A."/>
            <person name="Henrissat B."/>
            <person name="Grigoriev I.V."/>
            <person name="Hibbett D.S."/>
            <person name="Martin F."/>
        </authorList>
    </citation>
    <scope>NUCLEOTIDE SEQUENCE [LARGE SCALE GENOMIC DNA]</scope>
    <source>
        <strain evidence="4">h7</strain>
    </source>
</reference>
<reference evidence="3 4" key="1">
    <citation type="submission" date="2014-04" db="EMBL/GenBank/DDBJ databases">
        <authorList>
            <consortium name="DOE Joint Genome Institute"/>
            <person name="Kuo A."/>
            <person name="Gay G."/>
            <person name="Dore J."/>
            <person name="Kohler A."/>
            <person name="Nagy L.G."/>
            <person name="Floudas D."/>
            <person name="Copeland A."/>
            <person name="Barry K.W."/>
            <person name="Cichocki N."/>
            <person name="Veneault-Fourrey C."/>
            <person name="LaButti K."/>
            <person name="Lindquist E.A."/>
            <person name="Lipzen A."/>
            <person name="Lundell T."/>
            <person name="Morin E."/>
            <person name="Murat C."/>
            <person name="Sun H."/>
            <person name="Tunlid A."/>
            <person name="Henrissat B."/>
            <person name="Grigoriev I.V."/>
            <person name="Hibbett D.S."/>
            <person name="Martin F."/>
            <person name="Nordberg H.P."/>
            <person name="Cantor M.N."/>
            <person name="Hua S.X."/>
        </authorList>
    </citation>
    <scope>NUCLEOTIDE SEQUENCE [LARGE SCALE GENOMIC DNA]</scope>
    <source>
        <strain evidence="4">h7</strain>
    </source>
</reference>
<dbReference type="PROSITE" id="PS50011">
    <property type="entry name" value="PROTEIN_KINASE_DOM"/>
    <property type="match status" value="1"/>
</dbReference>
<evidence type="ECO:0000259" key="2">
    <source>
        <dbReference type="PROSITE" id="PS50011"/>
    </source>
</evidence>
<dbReference type="OrthoDB" id="5569250at2759"/>
<evidence type="ECO:0000313" key="4">
    <source>
        <dbReference type="Proteomes" id="UP000053424"/>
    </source>
</evidence>
<dbReference type="GO" id="GO:0004672">
    <property type="term" value="F:protein kinase activity"/>
    <property type="evidence" value="ECO:0007669"/>
    <property type="project" value="InterPro"/>
</dbReference>
<dbReference type="SUPFAM" id="SSF56112">
    <property type="entry name" value="Protein kinase-like (PK-like)"/>
    <property type="match status" value="1"/>
</dbReference>
<dbReference type="HOGENOM" id="CLU_018408_0_0_1"/>
<protein>
    <recommendedName>
        <fullName evidence="2">Protein kinase domain-containing protein</fullName>
    </recommendedName>
</protein>
<feature type="region of interest" description="Disordered" evidence="1">
    <location>
        <begin position="180"/>
        <end position="236"/>
    </location>
</feature>
<evidence type="ECO:0000313" key="3">
    <source>
        <dbReference type="EMBL" id="KIM39465.1"/>
    </source>
</evidence>
<dbReference type="EMBL" id="KN831785">
    <property type="protein sequence ID" value="KIM39465.1"/>
    <property type="molecule type" value="Genomic_DNA"/>
</dbReference>
<evidence type="ECO:0000256" key="1">
    <source>
        <dbReference type="SAM" id="MobiDB-lite"/>
    </source>
</evidence>
<dbReference type="InterPro" id="IPR040976">
    <property type="entry name" value="Pkinase_fungal"/>
</dbReference>
<feature type="compositionally biased region" description="Low complexity" evidence="1">
    <location>
        <begin position="223"/>
        <end position="236"/>
    </location>
</feature>
<dbReference type="InterPro" id="IPR011009">
    <property type="entry name" value="Kinase-like_dom_sf"/>
</dbReference>
<accession>A0A0C3BRY3</accession>
<dbReference type="Gene3D" id="1.10.510.10">
    <property type="entry name" value="Transferase(Phosphotransferase) domain 1"/>
    <property type="match status" value="1"/>
</dbReference>
<dbReference type="PANTHER" id="PTHR38248:SF2">
    <property type="entry name" value="FUNK1 11"/>
    <property type="match status" value="1"/>
</dbReference>
<feature type="domain" description="Protein kinase" evidence="2">
    <location>
        <begin position="408"/>
        <end position="727"/>
    </location>
</feature>
<dbReference type="Pfam" id="PF17667">
    <property type="entry name" value="Pkinase_fungal"/>
    <property type="match status" value="2"/>
</dbReference>